<evidence type="ECO:0000256" key="1">
    <source>
        <dbReference type="ARBA" id="ARBA00004370"/>
    </source>
</evidence>
<dbReference type="OrthoDB" id="9809206at2"/>
<protein>
    <submittedName>
        <fullName evidence="7">Mechanosensitive ion channel</fullName>
    </submittedName>
</protein>
<organism evidence="7 8">
    <name type="scientific">Litorilinea aerophila</name>
    <dbReference type="NCBI Taxonomy" id="1204385"/>
    <lineage>
        <taxon>Bacteria</taxon>
        <taxon>Bacillati</taxon>
        <taxon>Chloroflexota</taxon>
        <taxon>Caldilineae</taxon>
        <taxon>Caldilineales</taxon>
        <taxon>Caldilineaceae</taxon>
        <taxon>Litorilinea</taxon>
    </lineage>
</organism>
<dbReference type="SUPFAM" id="SSF50182">
    <property type="entry name" value="Sm-like ribonucleoproteins"/>
    <property type="match status" value="1"/>
</dbReference>
<dbReference type="InParanoid" id="A0A540VL38"/>
<evidence type="ECO:0000313" key="8">
    <source>
        <dbReference type="Proteomes" id="UP000317371"/>
    </source>
</evidence>
<feature type="transmembrane region" description="Helical" evidence="5">
    <location>
        <begin position="85"/>
        <end position="101"/>
    </location>
</feature>
<evidence type="ECO:0000256" key="4">
    <source>
        <dbReference type="ARBA" id="ARBA00023136"/>
    </source>
</evidence>
<feature type="transmembrane region" description="Helical" evidence="5">
    <location>
        <begin position="22"/>
        <end position="43"/>
    </location>
</feature>
<keyword evidence="8" id="KW-1185">Reference proteome</keyword>
<feature type="domain" description="Mechanosensitive ion channel MscS" evidence="6">
    <location>
        <begin position="103"/>
        <end position="169"/>
    </location>
</feature>
<dbReference type="InterPro" id="IPR006685">
    <property type="entry name" value="MscS_channel_2nd"/>
</dbReference>
<sequence length="272" mass="30219">MNGSDQFQQILRDLDKINLADILVTVGLAWLAIVLIQWLVPWIAGRLPGRLRFHLLPIVPVARLLILAIALWQVAILLIEPSPQNILAIVGTLAVALGFAFKDYVSSLIAGVVAIYERPYRPGDWVTIGGDYGEVRSVGLRAIQIVTPDDTVVHIPHSRLWTENIANANDGQREHLCVADFYIHPSHDAGQVRQVLRDVALTSPYTQLRRPITVIVREEPWGTHYRLKAYPLDGRDEFQYISDLTVRGKAALEELGLQPANVLPAVTATSPI</sequence>
<dbReference type="Proteomes" id="UP000317371">
    <property type="component" value="Unassembled WGS sequence"/>
</dbReference>
<evidence type="ECO:0000256" key="5">
    <source>
        <dbReference type="SAM" id="Phobius"/>
    </source>
</evidence>
<proteinExistence type="predicted"/>
<evidence type="ECO:0000256" key="2">
    <source>
        <dbReference type="ARBA" id="ARBA00022692"/>
    </source>
</evidence>
<evidence type="ECO:0000313" key="7">
    <source>
        <dbReference type="EMBL" id="TQE97479.1"/>
    </source>
</evidence>
<dbReference type="EMBL" id="VIGC01000003">
    <property type="protein sequence ID" value="TQE97479.1"/>
    <property type="molecule type" value="Genomic_DNA"/>
</dbReference>
<dbReference type="InterPro" id="IPR010920">
    <property type="entry name" value="LSM_dom_sf"/>
</dbReference>
<dbReference type="PANTHER" id="PTHR30221">
    <property type="entry name" value="SMALL-CONDUCTANCE MECHANOSENSITIVE CHANNEL"/>
    <property type="match status" value="1"/>
</dbReference>
<comment type="caution">
    <text evidence="7">The sequence shown here is derived from an EMBL/GenBank/DDBJ whole genome shotgun (WGS) entry which is preliminary data.</text>
</comment>
<dbReference type="GO" id="GO:0016020">
    <property type="term" value="C:membrane"/>
    <property type="evidence" value="ECO:0007669"/>
    <property type="project" value="UniProtKB-SubCell"/>
</dbReference>
<gene>
    <name evidence="7" type="ORF">FKZ61_03435</name>
</gene>
<keyword evidence="4 5" id="KW-0472">Membrane</keyword>
<dbReference type="RefSeq" id="WP_141608672.1">
    <property type="nucleotide sequence ID" value="NZ_VIGC02000003.1"/>
</dbReference>
<dbReference type="InterPro" id="IPR045275">
    <property type="entry name" value="MscS_archaea/bacteria_type"/>
</dbReference>
<dbReference type="Gene3D" id="2.30.30.60">
    <property type="match status" value="1"/>
</dbReference>
<accession>A0A540VL38</accession>
<dbReference type="InterPro" id="IPR023408">
    <property type="entry name" value="MscS_beta-dom_sf"/>
</dbReference>
<dbReference type="PANTHER" id="PTHR30221:SF1">
    <property type="entry name" value="SMALL-CONDUCTANCE MECHANOSENSITIVE CHANNEL"/>
    <property type="match status" value="1"/>
</dbReference>
<dbReference type="Pfam" id="PF00924">
    <property type="entry name" value="MS_channel_2nd"/>
    <property type="match status" value="1"/>
</dbReference>
<evidence type="ECO:0000256" key="3">
    <source>
        <dbReference type="ARBA" id="ARBA00022989"/>
    </source>
</evidence>
<keyword evidence="2 5" id="KW-0812">Transmembrane</keyword>
<keyword evidence="3 5" id="KW-1133">Transmembrane helix</keyword>
<evidence type="ECO:0000259" key="6">
    <source>
        <dbReference type="Pfam" id="PF00924"/>
    </source>
</evidence>
<feature type="transmembrane region" description="Helical" evidence="5">
    <location>
        <begin position="55"/>
        <end position="79"/>
    </location>
</feature>
<dbReference type="AlphaFoldDB" id="A0A540VL38"/>
<name>A0A540VL38_9CHLR</name>
<dbReference type="GO" id="GO:0008381">
    <property type="term" value="F:mechanosensitive monoatomic ion channel activity"/>
    <property type="evidence" value="ECO:0007669"/>
    <property type="project" value="InterPro"/>
</dbReference>
<reference evidence="7 8" key="1">
    <citation type="submission" date="2019-06" db="EMBL/GenBank/DDBJ databases">
        <title>Genome sequence of Litorilinea aerophila BAA-2444.</title>
        <authorList>
            <person name="Maclea K.S."/>
            <person name="Maurais E.G."/>
            <person name="Iannazzi L.C."/>
        </authorList>
    </citation>
    <scope>NUCLEOTIDE SEQUENCE [LARGE SCALE GENOMIC DNA]</scope>
    <source>
        <strain evidence="7 8">ATCC BAA-2444</strain>
    </source>
</reference>
<comment type="subcellular location">
    <subcellularLocation>
        <location evidence="1">Membrane</location>
    </subcellularLocation>
</comment>